<keyword evidence="4" id="KW-0862">Zinc</keyword>
<dbReference type="RefSeq" id="WP_306412163.1">
    <property type="nucleotide sequence ID" value="NZ_JANFPI010000004.1"/>
</dbReference>
<dbReference type="GO" id="GO:0009231">
    <property type="term" value="P:riboflavin biosynthetic process"/>
    <property type="evidence" value="ECO:0007669"/>
    <property type="project" value="TreeGrafter"/>
</dbReference>
<keyword evidence="2" id="KW-0479">Metal-binding</keyword>
<evidence type="ECO:0000256" key="1">
    <source>
        <dbReference type="ARBA" id="ARBA00001947"/>
    </source>
</evidence>
<dbReference type="Gene3D" id="3.40.50.10310">
    <property type="entry name" value="Creatininase"/>
    <property type="match status" value="1"/>
</dbReference>
<dbReference type="PANTHER" id="PTHR35005:SF1">
    <property type="entry name" value="2-AMINO-5-FORMYLAMINO-6-RIBOSYLAMINOPYRIMIDIN-4(3H)-ONE 5'-MONOPHOSPHATE DEFORMYLASE"/>
    <property type="match status" value="1"/>
</dbReference>
<dbReference type="InterPro" id="IPR003785">
    <property type="entry name" value="Creatininase/forma_Hydrolase"/>
</dbReference>
<sequence>MPLHFWPSLKTTDFGAIDPDRAVALLPVGATEQHGPHLPLGTDSILAEAMAREAGARAETAEVYLLPAIAYAKSDEHLAFAGTVTLDAETLLATVMQIGRSVARAGIRKLVLLNAHGGNVPVLQIAARSLRIETRLLTVTAGWMAMGFPPGLVSPQEQRDGIHGGLVETAAMLHLRPDLVDMAQARDFVPASAAVAAGNEVLRMVGPVGFGWVSEDLHPAGVAGNAAAATAEAGRAIVEHAAARYGRLLDEVAALTPPFDTAPDAGA</sequence>
<dbReference type="GO" id="GO:0046872">
    <property type="term" value="F:metal ion binding"/>
    <property type="evidence" value="ECO:0007669"/>
    <property type="project" value="UniProtKB-KW"/>
</dbReference>
<organism evidence="6 7">
    <name type="scientific">Ectorhizobium quercum</name>
    <dbReference type="NCBI Taxonomy" id="2965071"/>
    <lineage>
        <taxon>Bacteria</taxon>
        <taxon>Pseudomonadati</taxon>
        <taxon>Pseudomonadota</taxon>
        <taxon>Alphaproteobacteria</taxon>
        <taxon>Hyphomicrobiales</taxon>
        <taxon>Rhizobiaceae</taxon>
        <taxon>Ectorhizobium</taxon>
    </lineage>
</organism>
<evidence type="ECO:0000256" key="3">
    <source>
        <dbReference type="ARBA" id="ARBA00022801"/>
    </source>
</evidence>
<gene>
    <name evidence="6" type="ORF">NOF55_14830</name>
</gene>
<evidence type="ECO:0000256" key="2">
    <source>
        <dbReference type="ARBA" id="ARBA00022723"/>
    </source>
</evidence>
<dbReference type="PANTHER" id="PTHR35005">
    <property type="entry name" value="3-DEHYDRO-SCYLLO-INOSOSE HYDROLASE"/>
    <property type="match status" value="1"/>
</dbReference>
<keyword evidence="3" id="KW-0378">Hydrolase</keyword>
<dbReference type="GO" id="GO:0016811">
    <property type="term" value="F:hydrolase activity, acting on carbon-nitrogen (but not peptide) bonds, in linear amides"/>
    <property type="evidence" value="ECO:0007669"/>
    <property type="project" value="TreeGrafter"/>
</dbReference>
<evidence type="ECO:0000313" key="6">
    <source>
        <dbReference type="EMBL" id="MCX8998387.1"/>
    </source>
</evidence>
<keyword evidence="7" id="KW-1185">Reference proteome</keyword>
<comment type="cofactor">
    <cofactor evidence="1">
        <name>Zn(2+)</name>
        <dbReference type="ChEBI" id="CHEBI:29105"/>
    </cofactor>
</comment>
<reference evidence="6" key="1">
    <citation type="submission" date="2022-07" db="EMBL/GenBank/DDBJ databases">
        <title>Ectorhizobium quercum gen.nov., sp. nov.</title>
        <authorList>
            <person name="Ma T."/>
            <person name="Li Y."/>
        </authorList>
    </citation>
    <scope>NUCLEOTIDE SEQUENCE</scope>
    <source>
        <strain evidence="6">BDR2-2</strain>
    </source>
</reference>
<dbReference type="SUPFAM" id="SSF102215">
    <property type="entry name" value="Creatininase"/>
    <property type="match status" value="1"/>
</dbReference>
<dbReference type="Pfam" id="PF02633">
    <property type="entry name" value="Creatininase"/>
    <property type="match status" value="1"/>
</dbReference>
<evidence type="ECO:0000313" key="7">
    <source>
        <dbReference type="Proteomes" id="UP001208771"/>
    </source>
</evidence>
<evidence type="ECO:0000256" key="5">
    <source>
        <dbReference type="ARBA" id="ARBA00024029"/>
    </source>
</evidence>
<accession>A0AAE3N4J2</accession>
<evidence type="ECO:0000256" key="4">
    <source>
        <dbReference type="ARBA" id="ARBA00022833"/>
    </source>
</evidence>
<protein>
    <submittedName>
        <fullName evidence="6">Creatininase family protein</fullName>
    </submittedName>
</protein>
<name>A0AAE3N4J2_9HYPH</name>
<dbReference type="InterPro" id="IPR024087">
    <property type="entry name" value="Creatininase-like_sf"/>
</dbReference>
<dbReference type="AlphaFoldDB" id="A0AAE3N4J2"/>
<dbReference type="Proteomes" id="UP001208771">
    <property type="component" value="Unassembled WGS sequence"/>
</dbReference>
<comment type="similarity">
    <text evidence="5">Belongs to the creatininase superfamily.</text>
</comment>
<proteinExistence type="inferred from homology"/>
<dbReference type="EMBL" id="JANFPI010000004">
    <property type="protein sequence ID" value="MCX8998387.1"/>
    <property type="molecule type" value="Genomic_DNA"/>
</dbReference>
<comment type="caution">
    <text evidence="6">The sequence shown here is derived from an EMBL/GenBank/DDBJ whole genome shotgun (WGS) entry which is preliminary data.</text>
</comment>